<feature type="region of interest" description="Disordered" evidence="1">
    <location>
        <begin position="91"/>
        <end position="154"/>
    </location>
</feature>
<proteinExistence type="predicted"/>
<evidence type="ECO:0000256" key="1">
    <source>
        <dbReference type="SAM" id="MobiDB-lite"/>
    </source>
</evidence>
<evidence type="ECO:0000313" key="3">
    <source>
        <dbReference type="Proteomes" id="UP001212841"/>
    </source>
</evidence>
<protein>
    <submittedName>
        <fullName evidence="2">Uncharacterized protein</fullName>
    </submittedName>
</protein>
<sequence>MEGATHATPAAKTANSPNQREQISAFSSLLANTPLDGSDKHLEDPESEVLATPRAAAPAAAREKLTNRKWREAATVRQAVLDIPYDGYGATPGLAPAAAETKNPPDGPEQREVEAFTLFMSDISDDSDMGLEERVRESEGRGASSGVTSGQASG</sequence>
<keyword evidence="3" id="KW-1185">Reference proteome</keyword>
<name>A0AAD5X4R0_9FUNG</name>
<accession>A0AAD5X4R0</accession>
<feature type="compositionally biased region" description="Polar residues" evidence="1">
    <location>
        <begin position="13"/>
        <end position="31"/>
    </location>
</feature>
<dbReference type="EMBL" id="JADGJD010000030">
    <property type="protein sequence ID" value="KAJ3056509.1"/>
    <property type="molecule type" value="Genomic_DNA"/>
</dbReference>
<feature type="compositionally biased region" description="Polar residues" evidence="1">
    <location>
        <begin position="145"/>
        <end position="154"/>
    </location>
</feature>
<feature type="region of interest" description="Disordered" evidence="1">
    <location>
        <begin position="1"/>
        <end position="65"/>
    </location>
</feature>
<gene>
    <name evidence="2" type="ORF">HK097_006416</name>
</gene>
<reference evidence="2" key="1">
    <citation type="submission" date="2020-05" db="EMBL/GenBank/DDBJ databases">
        <title>Phylogenomic resolution of chytrid fungi.</title>
        <authorList>
            <person name="Stajich J.E."/>
            <person name="Amses K."/>
            <person name="Simmons R."/>
            <person name="Seto K."/>
            <person name="Myers J."/>
            <person name="Bonds A."/>
            <person name="Quandt C.A."/>
            <person name="Barry K."/>
            <person name="Liu P."/>
            <person name="Grigoriev I."/>
            <person name="Longcore J.E."/>
            <person name="James T.Y."/>
        </authorList>
    </citation>
    <scope>NUCLEOTIDE SEQUENCE</scope>
    <source>
        <strain evidence="2">JEL0318</strain>
    </source>
</reference>
<evidence type="ECO:0000313" key="2">
    <source>
        <dbReference type="EMBL" id="KAJ3056509.1"/>
    </source>
</evidence>
<feature type="compositionally biased region" description="Basic and acidic residues" evidence="1">
    <location>
        <begin position="131"/>
        <end position="140"/>
    </location>
</feature>
<organism evidence="2 3">
    <name type="scientific">Rhizophlyctis rosea</name>
    <dbReference type="NCBI Taxonomy" id="64517"/>
    <lineage>
        <taxon>Eukaryota</taxon>
        <taxon>Fungi</taxon>
        <taxon>Fungi incertae sedis</taxon>
        <taxon>Chytridiomycota</taxon>
        <taxon>Chytridiomycota incertae sedis</taxon>
        <taxon>Chytridiomycetes</taxon>
        <taxon>Rhizophlyctidales</taxon>
        <taxon>Rhizophlyctidaceae</taxon>
        <taxon>Rhizophlyctis</taxon>
    </lineage>
</organism>
<dbReference type="AlphaFoldDB" id="A0AAD5X4R0"/>
<dbReference type="Proteomes" id="UP001212841">
    <property type="component" value="Unassembled WGS sequence"/>
</dbReference>
<feature type="compositionally biased region" description="Low complexity" evidence="1">
    <location>
        <begin position="51"/>
        <end position="60"/>
    </location>
</feature>
<comment type="caution">
    <text evidence="2">The sequence shown here is derived from an EMBL/GenBank/DDBJ whole genome shotgun (WGS) entry which is preliminary data.</text>
</comment>